<feature type="domain" description="Reverse transcriptase Ty1/copia-type" evidence="1">
    <location>
        <begin position="1"/>
        <end position="127"/>
    </location>
</feature>
<evidence type="ECO:0000259" key="1">
    <source>
        <dbReference type="Pfam" id="PF07727"/>
    </source>
</evidence>
<dbReference type="Proteomes" id="UP000075243">
    <property type="component" value="Unassembled WGS sequence"/>
</dbReference>
<dbReference type="InterPro" id="IPR043502">
    <property type="entry name" value="DNA/RNA_pol_sf"/>
</dbReference>
<organism evidence="2 3">
    <name type="scientific">Cajanus cajan</name>
    <name type="common">Pigeon pea</name>
    <name type="synonym">Cajanus indicus</name>
    <dbReference type="NCBI Taxonomy" id="3821"/>
    <lineage>
        <taxon>Eukaryota</taxon>
        <taxon>Viridiplantae</taxon>
        <taxon>Streptophyta</taxon>
        <taxon>Embryophyta</taxon>
        <taxon>Tracheophyta</taxon>
        <taxon>Spermatophyta</taxon>
        <taxon>Magnoliopsida</taxon>
        <taxon>eudicotyledons</taxon>
        <taxon>Gunneridae</taxon>
        <taxon>Pentapetalae</taxon>
        <taxon>rosids</taxon>
        <taxon>fabids</taxon>
        <taxon>Fabales</taxon>
        <taxon>Fabaceae</taxon>
        <taxon>Papilionoideae</taxon>
        <taxon>50 kb inversion clade</taxon>
        <taxon>NPAAA clade</taxon>
        <taxon>indigoferoid/millettioid clade</taxon>
        <taxon>Phaseoleae</taxon>
        <taxon>Cajanus</taxon>
    </lineage>
</organism>
<dbReference type="Pfam" id="PF07727">
    <property type="entry name" value="RVT_2"/>
    <property type="match status" value="1"/>
</dbReference>
<evidence type="ECO:0000313" key="3">
    <source>
        <dbReference type="Proteomes" id="UP000075243"/>
    </source>
</evidence>
<evidence type="ECO:0000313" key="2">
    <source>
        <dbReference type="EMBL" id="KYP48429.1"/>
    </source>
</evidence>
<dbReference type="EMBL" id="KQ483500">
    <property type="protein sequence ID" value="KYP48429.1"/>
    <property type="molecule type" value="Genomic_DNA"/>
</dbReference>
<accession>A0A151S0W8</accession>
<keyword evidence="3" id="KW-1185">Reference proteome</keyword>
<protein>
    <submittedName>
        <fullName evidence="2">Retrovirus-related Pol polyprotein from transposon TNT 1-94</fullName>
    </submittedName>
</protein>
<reference evidence="2" key="1">
    <citation type="journal article" date="2012" name="Nat. Biotechnol.">
        <title>Draft genome sequence of pigeonpea (Cajanus cajan), an orphan legume crop of resource-poor farmers.</title>
        <authorList>
            <person name="Varshney R.K."/>
            <person name="Chen W."/>
            <person name="Li Y."/>
            <person name="Bharti A.K."/>
            <person name="Saxena R.K."/>
            <person name="Schlueter J.A."/>
            <person name="Donoghue M.T."/>
            <person name="Azam S."/>
            <person name="Fan G."/>
            <person name="Whaley A.M."/>
            <person name="Farmer A.D."/>
            <person name="Sheridan J."/>
            <person name="Iwata A."/>
            <person name="Tuteja R."/>
            <person name="Penmetsa R.V."/>
            <person name="Wu W."/>
            <person name="Upadhyaya H.D."/>
            <person name="Yang S.P."/>
            <person name="Shah T."/>
            <person name="Saxena K.B."/>
            <person name="Michael T."/>
            <person name="McCombie W.R."/>
            <person name="Yang B."/>
            <person name="Zhang G."/>
            <person name="Yang H."/>
            <person name="Wang J."/>
            <person name="Spillane C."/>
            <person name="Cook D.R."/>
            <person name="May G.D."/>
            <person name="Xu X."/>
            <person name="Jackson S.A."/>
        </authorList>
    </citation>
    <scope>NUCLEOTIDE SEQUENCE [LARGE SCALE GENOMIC DNA]</scope>
</reference>
<dbReference type="Gramene" id="C.cajan_30307.t">
    <property type="protein sequence ID" value="C.cajan_30307.t.cds1"/>
    <property type="gene ID" value="C.cajan_30307"/>
</dbReference>
<gene>
    <name evidence="2" type="ORF">KK1_029891</name>
</gene>
<dbReference type="SUPFAM" id="SSF56672">
    <property type="entry name" value="DNA/RNA polymerases"/>
    <property type="match status" value="1"/>
</dbReference>
<dbReference type="InterPro" id="IPR013103">
    <property type="entry name" value="RVT_2"/>
</dbReference>
<sequence length="129" mass="15146">MDVVTTYLYDSLDADIYMKFLEGFNLPNDVISREDYSIKLNKSLYGLKQSGRIWYNRLSEYLLQEGYKKDPICPCIFIKRSKNGFTIIIVYVDDINIIGTPEELSKEIDCLKKEFEMKDLGRTKFCLEL</sequence>
<dbReference type="AlphaFoldDB" id="A0A151S0W8"/>
<dbReference type="STRING" id="3821.A0A151S0W8"/>
<proteinExistence type="predicted"/>
<name>A0A151S0W8_CAJCA</name>